<name>A0ABW3E081_9ACTN</name>
<sequence>IREYFAPVDDPLYEDVRILCERITRVRAAAQAGTRVGGNAAQSMDFQEHAYGAFPWVLALIALVTFVMLARAFRSLLLPLKAIVLNLLSLSAVIGAMVLLWQFGWGTRQLLDIQPTGSIGEFVPLTVFAFLYGLSMDYEVFILARMREEYDRSGNTEHAVVEGVGRTGRLVTSAALILFVSFAALAMTPELDVKVFASGLALGVLLDATLIRGVLVPAAVAMMGRWNWWLPTWAARPLRVEPSPLREEAPAPARIPEPV</sequence>
<keyword evidence="4 6" id="KW-1133">Transmembrane helix</keyword>
<comment type="caution">
    <text evidence="8">The sequence shown here is derived from an EMBL/GenBank/DDBJ whole genome shotgun (WGS) entry which is preliminary data.</text>
</comment>
<feature type="domain" description="Membrane transport protein MMPL" evidence="7">
    <location>
        <begin position="23"/>
        <end position="230"/>
    </location>
</feature>
<evidence type="ECO:0000256" key="3">
    <source>
        <dbReference type="ARBA" id="ARBA00022692"/>
    </source>
</evidence>
<feature type="transmembrane region" description="Helical" evidence="6">
    <location>
        <begin position="122"/>
        <end position="144"/>
    </location>
</feature>
<dbReference type="Pfam" id="PF03176">
    <property type="entry name" value="MMPL"/>
    <property type="match status" value="1"/>
</dbReference>
<keyword evidence="5 6" id="KW-0472">Membrane</keyword>
<keyword evidence="2" id="KW-1003">Cell membrane</keyword>
<keyword evidence="9" id="KW-1185">Reference proteome</keyword>
<dbReference type="InterPro" id="IPR004869">
    <property type="entry name" value="MMPL_dom"/>
</dbReference>
<feature type="transmembrane region" description="Helical" evidence="6">
    <location>
        <begin position="195"/>
        <end position="215"/>
    </location>
</feature>
<accession>A0ABW3E081</accession>
<dbReference type="PANTHER" id="PTHR33406">
    <property type="entry name" value="MEMBRANE PROTEIN MJ1562-RELATED"/>
    <property type="match status" value="1"/>
</dbReference>
<evidence type="ECO:0000256" key="6">
    <source>
        <dbReference type="SAM" id="Phobius"/>
    </source>
</evidence>
<feature type="transmembrane region" description="Helical" evidence="6">
    <location>
        <begin position="170"/>
        <end position="189"/>
    </location>
</feature>
<evidence type="ECO:0000256" key="1">
    <source>
        <dbReference type="ARBA" id="ARBA00004651"/>
    </source>
</evidence>
<evidence type="ECO:0000259" key="7">
    <source>
        <dbReference type="Pfam" id="PF03176"/>
    </source>
</evidence>
<dbReference type="EMBL" id="JBHTHX010001865">
    <property type="protein sequence ID" value="MFD0889496.1"/>
    <property type="molecule type" value="Genomic_DNA"/>
</dbReference>
<dbReference type="PANTHER" id="PTHR33406:SF13">
    <property type="entry name" value="MEMBRANE PROTEIN YDFJ"/>
    <property type="match status" value="1"/>
</dbReference>
<dbReference type="InterPro" id="IPR050545">
    <property type="entry name" value="Mycobact_MmpL"/>
</dbReference>
<proteinExistence type="predicted"/>
<dbReference type="Proteomes" id="UP001597024">
    <property type="component" value="Unassembled WGS sequence"/>
</dbReference>
<evidence type="ECO:0000313" key="8">
    <source>
        <dbReference type="EMBL" id="MFD0889496.1"/>
    </source>
</evidence>
<evidence type="ECO:0000313" key="9">
    <source>
        <dbReference type="Proteomes" id="UP001597024"/>
    </source>
</evidence>
<dbReference type="SUPFAM" id="SSF82866">
    <property type="entry name" value="Multidrug efflux transporter AcrB transmembrane domain"/>
    <property type="match status" value="1"/>
</dbReference>
<dbReference type="Gene3D" id="1.20.1640.10">
    <property type="entry name" value="Multidrug efflux transporter AcrB transmembrane domain"/>
    <property type="match status" value="1"/>
</dbReference>
<organism evidence="8 9">
    <name type="scientific">Streptosporangium algeriense</name>
    <dbReference type="NCBI Taxonomy" id="1682748"/>
    <lineage>
        <taxon>Bacteria</taxon>
        <taxon>Bacillati</taxon>
        <taxon>Actinomycetota</taxon>
        <taxon>Actinomycetes</taxon>
        <taxon>Streptosporangiales</taxon>
        <taxon>Streptosporangiaceae</taxon>
        <taxon>Streptosporangium</taxon>
    </lineage>
</organism>
<protein>
    <submittedName>
        <fullName evidence="8">MMPL family transporter</fullName>
    </submittedName>
</protein>
<comment type="subcellular location">
    <subcellularLocation>
        <location evidence="1">Cell membrane</location>
        <topology evidence="1">Multi-pass membrane protein</topology>
    </subcellularLocation>
</comment>
<gene>
    <name evidence="8" type="ORF">ACFQ08_33590</name>
</gene>
<feature type="transmembrane region" description="Helical" evidence="6">
    <location>
        <begin position="53"/>
        <end position="70"/>
    </location>
</feature>
<feature type="non-terminal residue" evidence="8">
    <location>
        <position position="1"/>
    </location>
</feature>
<evidence type="ECO:0000256" key="2">
    <source>
        <dbReference type="ARBA" id="ARBA00022475"/>
    </source>
</evidence>
<keyword evidence="3 6" id="KW-0812">Transmembrane</keyword>
<feature type="transmembrane region" description="Helical" evidence="6">
    <location>
        <begin position="82"/>
        <end position="102"/>
    </location>
</feature>
<evidence type="ECO:0000256" key="4">
    <source>
        <dbReference type="ARBA" id="ARBA00022989"/>
    </source>
</evidence>
<evidence type="ECO:0000256" key="5">
    <source>
        <dbReference type="ARBA" id="ARBA00023136"/>
    </source>
</evidence>
<reference evidence="9" key="1">
    <citation type="journal article" date="2019" name="Int. J. Syst. Evol. Microbiol.">
        <title>The Global Catalogue of Microorganisms (GCM) 10K type strain sequencing project: providing services to taxonomists for standard genome sequencing and annotation.</title>
        <authorList>
            <consortium name="The Broad Institute Genomics Platform"/>
            <consortium name="The Broad Institute Genome Sequencing Center for Infectious Disease"/>
            <person name="Wu L."/>
            <person name="Ma J."/>
        </authorList>
    </citation>
    <scope>NUCLEOTIDE SEQUENCE [LARGE SCALE GENOMIC DNA]</scope>
    <source>
        <strain evidence="9">CCUG 62974</strain>
    </source>
</reference>